<dbReference type="EMBL" id="KP899758">
    <property type="protein sequence ID" value="AKS04078.1"/>
    <property type="molecule type" value="Genomic_DNA"/>
</dbReference>
<evidence type="ECO:0000313" key="9">
    <source>
        <dbReference type="EMBL" id="AKS04111.1"/>
    </source>
</evidence>
<dbReference type="EMBL" id="KP899762">
    <property type="protein sequence ID" value="AKS04122.1"/>
    <property type="molecule type" value="Genomic_DNA"/>
</dbReference>
<organism evidence="5">
    <name type="scientific">Parasagitta setosa</name>
    <dbReference type="NCBI Taxonomy" id="366441"/>
    <lineage>
        <taxon>Eukaryota</taxon>
        <taxon>Metazoa</taxon>
        <taxon>Spiralia</taxon>
        <taxon>Gnathifera</taxon>
        <taxon>Chaetognatha</taxon>
        <taxon>Sagittoidea</taxon>
        <taxon>Aphragmophora</taxon>
        <taxon>Ctenodontina</taxon>
        <taxon>Sagittidae</taxon>
        <taxon>Parasagitta</taxon>
    </lineage>
</organism>
<accession>A0A141CKK8</accession>
<dbReference type="EMBL" id="KP899759">
    <property type="protein sequence ID" value="AKS04089.1"/>
    <property type="molecule type" value="Genomic_DNA"/>
</dbReference>
<dbReference type="EMBL" id="KP899755">
    <property type="protein sequence ID" value="AKS04040.1"/>
    <property type="molecule type" value="Genomic_DNA"/>
</dbReference>
<proteinExistence type="predicted"/>
<evidence type="ECO:0000313" key="8">
    <source>
        <dbReference type="EMBL" id="AKS04100.1"/>
    </source>
</evidence>
<evidence type="ECO:0000313" key="11">
    <source>
        <dbReference type="EMBL" id="AKS04134.1"/>
    </source>
</evidence>
<evidence type="ECO:0000313" key="10">
    <source>
        <dbReference type="EMBL" id="AKS04122.1"/>
    </source>
</evidence>
<protein>
    <submittedName>
        <fullName evidence="5">NADH dehydrogenase subunit 4L</fullName>
    </submittedName>
</protein>
<keyword evidence="1" id="KW-0812">Transmembrane</keyword>
<sequence length="84" mass="9156">MFLKSVFFCGILLLLALMKKNHSLSILLTLESIVLVTLMALVIRSEMMFSVCYLSVGACEAAVGLSCLVGLVRFCGKEYVSMGE</sequence>
<dbReference type="EMBL" id="KP899760">
    <property type="protein sequence ID" value="AKS04100.1"/>
    <property type="molecule type" value="Genomic_DNA"/>
</dbReference>
<evidence type="ECO:0000313" key="12">
    <source>
        <dbReference type="EMBL" id="AKS04145.1"/>
    </source>
</evidence>
<dbReference type="EMBL" id="KP899761">
    <property type="protein sequence ID" value="AKS04111.1"/>
    <property type="molecule type" value="Genomic_DNA"/>
</dbReference>
<evidence type="ECO:0000313" key="5">
    <source>
        <dbReference type="EMBL" id="AKS04054.1"/>
    </source>
</evidence>
<evidence type="ECO:0000313" key="6">
    <source>
        <dbReference type="EMBL" id="AKS04078.1"/>
    </source>
</evidence>
<keyword evidence="1" id="KW-1133">Transmembrane helix</keyword>
<dbReference type="Gene3D" id="1.10.287.3510">
    <property type="match status" value="1"/>
</dbReference>
<dbReference type="EMBL" id="KP899756">
    <property type="protein sequence ID" value="AKS04054.1"/>
    <property type="molecule type" value="Genomic_DNA"/>
</dbReference>
<keyword evidence="2" id="KW-0732">Signal</keyword>
<geneLocation type="mitochondrion" evidence="5"/>
<dbReference type="EMBL" id="KP899763">
    <property type="protein sequence ID" value="AKS04134.1"/>
    <property type="molecule type" value="Genomic_DNA"/>
</dbReference>
<name>A0A141CKK8_9BILA</name>
<feature type="signal peptide" evidence="2">
    <location>
        <begin position="1"/>
        <end position="23"/>
    </location>
</feature>
<keyword evidence="5" id="KW-0496">Mitochondrion</keyword>
<feature type="chain" id="PRO_5007491964" evidence="2">
    <location>
        <begin position="24"/>
        <end position="84"/>
    </location>
</feature>
<dbReference type="AlphaFoldDB" id="A0A141CKK8"/>
<feature type="transmembrane region" description="Helical" evidence="1">
    <location>
        <begin position="47"/>
        <end position="72"/>
    </location>
</feature>
<dbReference type="EMBL" id="KP899754">
    <property type="protein sequence ID" value="AKS04035.1"/>
    <property type="molecule type" value="Genomic_DNA"/>
</dbReference>
<gene>
    <name evidence="5" type="primary">NADH4L</name>
</gene>
<evidence type="ECO:0000256" key="1">
    <source>
        <dbReference type="SAM" id="Phobius"/>
    </source>
</evidence>
<reference evidence="5" key="1">
    <citation type="submission" date="2015-03" db="EMBL/GenBank/DDBJ databases">
        <title>Mitochondrial variation in chaetognaths.</title>
        <authorList>
            <person name="Marletaz F."/>
            <person name="Le Parco Y."/>
            <person name="Liu S."/>
            <person name="Peijnenburg K."/>
        </authorList>
    </citation>
    <scope>NUCLEOTIDE SEQUENCE</scope>
    <source>
        <strain evidence="6">SS-S1-25</strain>
        <strain evidence="9">SS-S1-27</strain>
        <strain evidence="5">SS-S1-28</strain>
        <strain evidence="11">SS-S1-29</strain>
        <strain evidence="7">SS-S1-37</strain>
        <strain evidence="10">SS-S1-39</strain>
        <strain evidence="12">SS-S1-40</strain>
        <strain evidence="8">SS-S1-49</strain>
        <strain evidence="3">SS-S1-50</strain>
        <strain evidence="4">SS-S1-51</strain>
    </source>
</reference>
<evidence type="ECO:0000313" key="7">
    <source>
        <dbReference type="EMBL" id="AKS04089.1"/>
    </source>
</evidence>
<keyword evidence="1" id="KW-0472">Membrane</keyword>
<dbReference type="EMBL" id="KP899764">
    <property type="protein sequence ID" value="AKS04145.1"/>
    <property type="molecule type" value="Genomic_DNA"/>
</dbReference>
<evidence type="ECO:0000313" key="3">
    <source>
        <dbReference type="EMBL" id="AKS04035.1"/>
    </source>
</evidence>
<evidence type="ECO:0000313" key="4">
    <source>
        <dbReference type="EMBL" id="AKS04040.1"/>
    </source>
</evidence>
<evidence type="ECO:0000256" key="2">
    <source>
        <dbReference type="SAM" id="SignalP"/>
    </source>
</evidence>